<dbReference type="PANTHER" id="PTHR33420:SF27">
    <property type="entry name" value="PROTEIN FIMG"/>
    <property type="match status" value="1"/>
</dbReference>
<dbReference type="InterPro" id="IPR008966">
    <property type="entry name" value="Adhesion_dom_sf"/>
</dbReference>
<comment type="caution">
    <text evidence="2">The sequence shown here is derived from an EMBL/GenBank/DDBJ whole genome shotgun (WGS) entry which is preliminary data.</text>
</comment>
<proteinExistence type="predicted"/>
<dbReference type="Gene3D" id="2.60.40.1090">
    <property type="entry name" value="Fimbrial-type adhesion domain"/>
    <property type="match status" value="1"/>
</dbReference>
<evidence type="ECO:0000313" key="2">
    <source>
        <dbReference type="EMBL" id="TPG58861.1"/>
    </source>
</evidence>
<evidence type="ECO:0000256" key="1">
    <source>
        <dbReference type="SAM" id="SignalP"/>
    </source>
</evidence>
<keyword evidence="1" id="KW-0732">Signal</keyword>
<dbReference type="OrthoDB" id="6495165at2"/>
<dbReference type="SUPFAM" id="SSF49401">
    <property type="entry name" value="Bacterial adhesins"/>
    <property type="match status" value="1"/>
</dbReference>
<dbReference type="InterPro" id="IPR036937">
    <property type="entry name" value="Adhesion_dom_fimbrial_sf"/>
</dbReference>
<accession>A0A502GAZ0</accession>
<name>A0A502GAZ0_9GAMM</name>
<protein>
    <submittedName>
        <fullName evidence="2">Type 1 fimbrial protein</fullName>
    </submittedName>
</protein>
<sequence>MPFFKEPPMLRPVLCINRHPLAALLALMLVSAPGFANDTNVIIKGIVAGGACEVINNDGSNGKSVDLGTVPAAVLGTSNAAWTWTNFSIGLDRCPTRMTRATITFTGEVDPENALYYKNSAVKTDSSPDVAENVAIELAAQGSNTQLSNGNSLTTEVNSQTHGGEFLLKARMISPAGRATVGKVSGHVEFLIDYK</sequence>
<feature type="chain" id="PRO_5021479964" evidence="1">
    <location>
        <begin position="37"/>
        <end position="195"/>
    </location>
</feature>
<dbReference type="InterPro" id="IPR050263">
    <property type="entry name" value="Bact_Fimbrial_Adh_Pro"/>
</dbReference>
<dbReference type="PANTHER" id="PTHR33420">
    <property type="entry name" value="FIMBRIAL SUBUNIT ELFA-RELATED"/>
    <property type="match status" value="1"/>
</dbReference>
<dbReference type="AlphaFoldDB" id="A0A502GAZ0"/>
<gene>
    <name evidence="2" type="ORF">EAH77_18300</name>
</gene>
<dbReference type="GO" id="GO:0009289">
    <property type="term" value="C:pilus"/>
    <property type="evidence" value="ECO:0007669"/>
    <property type="project" value="InterPro"/>
</dbReference>
<organism evidence="2 3">
    <name type="scientific">Ewingella americana</name>
    <dbReference type="NCBI Taxonomy" id="41202"/>
    <lineage>
        <taxon>Bacteria</taxon>
        <taxon>Pseudomonadati</taxon>
        <taxon>Pseudomonadota</taxon>
        <taxon>Gammaproteobacteria</taxon>
        <taxon>Enterobacterales</taxon>
        <taxon>Yersiniaceae</taxon>
        <taxon>Ewingella</taxon>
    </lineage>
</organism>
<reference evidence="2 3" key="1">
    <citation type="journal article" date="2019" name="Environ. Microbiol.">
        <title>Species interactions and distinct microbial communities in high Arctic permafrost affected cryosols are associated with the CH4 and CO2 gas fluxes.</title>
        <authorList>
            <person name="Altshuler I."/>
            <person name="Hamel J."/>
            <person name="Turney S."/>
            <person name="Magnuson E."/>
            <person name="Levesque R."/>
            <person name="Greer C."/>
            <person name="Whyte L.G."/>
        </authorList>
    </citation>
    <scope>NUCLEOTIDE SEQUENCE [LARGE SCALE GENOMIC DNA]</scope>
    <source>
        <strain evidence="2 3">E4</strain>
    </source>
</reference>
<feature type="signal peptide" evidence="1">
    <location>
        <begin position="1"/>
        <end position="36"/>
    </location>
</feature>
<dbReference type="GO" id="GO:0043709">
    <property type="term" value="P:cell adhesion involved in single-species biofilm formation"/>
    <property type="evidence" value="ECO:0007669"/>
    <property type="project" value="TreeGrafter"/>
</dbReference>
<evidence type="ECO:0000313" key="3">
    <source>
        <dbReference type="Proteomes" id="UP000317663"/>
    </source>
</evidence>
<keyword evidence="3" id="KW-1185">Reference proteome</keyword>
<dbReference type="EMBL" id="RCZD01000010">
    <property type="protein sequence ID" value="TPG58861.1"/>
    <property type="molecule type" value="Genomic_DNA"/>
</dbReference>
<dbReference type="Proteomes" id="UP000317663">
    <property type="component" value="Unassembled WGS sequence"/>
</dbReference>